<keyword evidence="4" id="KW-1185">Reference proteome</keyword>
<evidence type="ECO:0000313" key="4">
    <source>
        <dbReference type="Proteomes" id="UP000239007"/>
    </source>
</evidence>
<dbReference type="RefSeq" id="WP_105051617.1">
    <property type="nucleotide sequence ID" value="NZ_BMYG01000003.1"/>
</dbReference>
<dbReference type="PANTHER" id="PTHR39639">
    <property type="entry name" value="CHROMOSOME 16, WHOLE GENOME SHOTGUN SEQUENCE"/>
    <property type="match status" value="1"/>
</dbReference>
<dbReference type="EMBL" id="MSCH01000003">
    <property type="protein sequence ID" value="PQJ53141.1"/>
    <property type="molecule type" value="Genomic_DNA"/>
</dbReference>
<dbReference type="PANTHER" id="PTHR39639:SF1">
    <property type="entry name" value="DUF262 DOMAIN-CONTAINING PROTEIN"/>
    <property type="match status" value="1"/>
</dbReference>
<feature type="domain" description="GmrSD restriction endonucleases N-terminal" evidence="2">
    <location>
        <begin position="41"/>
        <end position="185"/>
    </location>
</feature>
<dbReference type="Pfam" id="PF03235">
    <property type="entry name" value="GmrSD_N"/>
    <property type="match status" value="1"/>
</dbReference>
<dbReference type="InterPro" id="IPR004919">
    <property type="entry name" value="GmrSD_N"/>
</dbReference>
<evidence type="ECO:0000259" key="2">
    <source>
        <dbReference type="Pfam" id="PF03235"/>
    </source>
</evidence>
<evidence type="ECO:0000313" key="3">
    <source>
        <dbReference type="EMBL" id="PQJ53141.1"/>
    </source>
</evidence>
<organism evidence="3 4">
    <name type="scientific">Psychrosphaera saromensis</name>
    <dbReference type="NCBI Taxonomy" id="716813"/>
    <lineage>
        <taxon>Bacteria</taxon>
        <taxon>Pseudomonadati</taxon>
        <taxon>Pseudomonadota</taxon>
        <taxon>Gammaproteobacteria</taxon>
        <taxon>Alteromonadales</taxon>
        <taxon>Pseudoalteromonadaceae</taxon>
        <taxon>Psychrosphaera</taxon>
    </lineage>
</organism>
<comment type="caution">
    <text evidence="3">The sequence shown here is derived from an EMBL/GenBank/DDBJ whole genome shotgun (WGS) entry which is preliminary data.</text>
</comment>
<evidence type="ECO:0000256" key="1">
    <source>
        <dbReference type="SAM" id="MobiDB-lite"/>
    </source>
</evidence>
<protein>
    <recommendedName>
        <fullName evidence="2">GmrSD restriction endonucleases N-terminal domain-containing protein</fullName>
    </recommendedName>
</protein>
<dbReference type="OrthoDB" id="8094406at2"/>
<dbReference type="AlphaFoldDB" id="A0A2S7UV36"/>
<gene>
    <name evidence="3" type="ORF">BTO11_05330</name>
</gene>
<accession>A0A2S7UV36</accession>
<feature type="compositionally biased region" description="Acidic residues" evidence="1">
    <location>
        <begin position="1"/>
        <end position="17"/>
    </location>
</feature>
<sequence>MKNTEDEIEFEGQDELELTSPPHQMGTDTQVRIAKEQSSIFEILRREERGDLVLAPDFQRENVWDKKHKSELIESILMGIPIPLIYLFENEDGIRQIIDGKQRITSLKGFLNNEFTLSSLSMLPHLKGLKFKEISPLLQAKIEDYQLHSYVIQPPTPESVKFNIFERVNRGGVNLNKQEMRHALYQGKSTKLIEDLAESPDFKSATGGGVKSNRMRDRYLVLRFVAFYLLTTNQLPNIQYKSDVDSFLASVMKFLNTRADDALIEHAKSVCLFGMKNVYQVLGNDAFRFTPKNGGNRRPVNMGLFEMIVFAFCYVEPSKLAFEKAQELVEEYKVKVDEDELFSGSIDTSEHVKIRFDIAQQISQELNNA</sequence>
<name>A0A2S7UV36_9GAMM</name>
<dbReference type="Proteomes" id="UP000239007">
    <property type="component" value="Unassembled WGS sequence"/>
</dbReference>
<reference evidence="3 4" key="1">
    <citation type="submission" date="2016-12" db="EMBL/GenBank/DDBJ databases">
        <title>Diversity of luminous bacteria.</title>
        <authorList>
            <person name="Yoshizawa S."/>
            <person name="Kogure K."/>
        </authorList>
    </citation>
    <scope>NUCLEOTIDE SEQUENCE [LARGE SCALE GENOMIC DNA]</scope>
    <source>
        <strain evidence="3 4">SA4-48</strain>
    </source>
</reference>
<proteinExistence type="predicted"/>
<feature type="region of interest" description="Disordered" evidence="1">
    <location>
        <begin position="1"/>
        <end position="25"/>
    </location>
</feature>